<feature type="transmembrane region" description="Helical" evidence="1">
    <location>
        <begin position="101"/>
        <end position="129"/>
    </location>
</feature>
<dbReference type="CDD" id="cd21809">
    <property type="entry name" value="ABC-2_lan_permease-like"/>
    <property type="match status" value="1"/>
</dbReference>
<accession>A0A7S6ZS48</accession>
<keyword evidence="1" id="KW-0812">Transmembrane</keyword>
<reference evidence="2 3" key="1">
    <citation type="submission" date="2020-10" db="EMBL/GenBank/DDBJ databases">
        <title>complete genome sequencing of Lysobacter sp. H21R20.</title>
        <authorList>
            <person name="Bae J.-W."/>
            <person name="Lee S.-Y."/>
        </authorList>
    </citation>
    <scope>NUCLEOTIDE SEQUENCE [LARGE SCALE GENOMIC DNA]</scope>
    <source>
        <strain evidence="2 3">H21R20</strain>
    </source>
</reference>
<proteinExistence type="predicted"/>
<keyword evidence="1" id="KW-0472">Membrane</keyword>
<dbReference type="AlphaFoldDB" id="A0A7S6ZS48"/>
<sequence length="246" mass="26813">MILRLLRVELLKIRRSLVLLVTVACPLAIVGLMLLVGLRDVSPAEMTPDRWRMLWMSISAMWAWFMLPLFVALSTSLINGNEHRNQTWRLMLSLPVGRTELFAAKALVAVVLVVVAHTVLLGATVLGIAALGMSGFPLAGALDGVPDRVVWAAPLAVLPLLVIHHALSWRVASIVPPIAMGVVATFAAMQIGGHSEAWVWWPWTYPLIATNAASEAAREWVLILAPVVAAGLFGLSAWWLSRREVT</sequence>
<feature type="transmembrane region" description="Helical" evidence="1">
    <location>
        <begin position="220"/>
        <end position="240"/>
    </location>
</feature>
<evidence type="ECO:0000256" key="1">
    <source>
        <dbReference type="SAM" id="Phobius"/>
    </source>
</evidence>
<dbReference type="RefSeq" id="WP_193984997.1">
    <property type="nucleotide sequence ID" value="NZ_CP063656.1"/>
</dbReference>
<dbReference type="EMBL" id="CP063656">
    <property type="protein sequence ID" value="QOW19442.1"/>
    <property type="molecule type" value="Genomic_DNA"/>
</dbReference>
<dbReference type="Pfam" id="PF12730">
    <property type="entry name" value="ABC2_membrane_4"/>
    <property type="match status" value="1"/>
</dbReference>
<evidence type="ECO:0000313" key="3">
    <source>
        <dbReference type="Proteomes" id="UP000594059"/>
    </source>
</evidence>
<feature type="transmembrane region" description="Helical" evidence="1">
    <location>
        <begin position="179"/>
        <end position="200"/>
    </location>
</feature>
<dbReference type="KEGG" id="lcic:INQ41_12670"/>
<evidence type="ECO:0000313" key="2">
    <source>
        <dbReference type="EMBL" id="QOW19442.1"/>
    </source>
</evidence>
<name>A0A7S6ZS48_9GAMM</name>
<gene>
    <name evidence="2" type="ORF">INQ41_12670</name>
</gene>
<protein>
    <submittedName>
        <fullName evidence="2">ABC transporter permease</fullName>
    </submittedName>
</protein>
<keyword evidence="3" id="KW-1185">Reference proteome</keyword>
<feature type="transmembrane region" description="Helical" evidence="1">
    <location>
        <begin position="58"/>
        <end position="80"/>
    </location>
</feature>
<keyword evidence="1" id="KW-1133">Transmembrane helix</keyword>
<organism evidence="2 3">
    <name type="scientific">Novilysobacter ciconiae</name>
    <dbReference type="NCBI Taxonomy" id="2781022"/>
    <lineage>
        <taxon>Bacteria</taxon>
        <taxon>Pseudomonadati</taxon>
        <taxon>Pseudomonadota</taxon>
        <taxon>Gammaproteobacteria</taxon>
        <taxon>Lysobacterales</taxon>
        <taxon>Lysobacteraceae</taxon>
        <taxon>Novilysobacter</taxon>
    </lineage>
</organism>
<feature type="transmembrane region" description="Helical" evidence="1">
    <location>
        <begin position="16"/>
        <end position="38"/>
    </location>
</feature>
<dbReference type="Proteomes" id="UP000594059">
    <property type="component" value="Chromosome"/>
</dbReference>
<feature type="transmembrane region" description="Helical" evidence="1">
    <location>
        <begin position="149"/>
        <end position="167"/>
    </location>
</feature>